<accession>A0A4Q7MYC8</accession>
<gene>
    <name evidence="2" type="ORF">EV199_0061</name>
</gene>
<dbReference type="CDD" id="cd00063">
    <property type="entry name" value="FN3"/>
    <property type="match status" value="1"/>
</dbReference>
<dbReference type="InterPro" id="IPR013783">
    <property type="entry name" value="Ig-like_fold"/>
</dbReference>
<dbReference type="InterPro" id="IPR008979">
    <property type="entry name" value="Galactose-bd-like_sf"/>
</dbReference>
<dbReference type="Pfam" id="PF16389">
    <property type="entry name" value="DUF4998"/>
    <property type="match status" value="1"/>
</dbReference>
<dbReference type="Gene3D" id="2.60.120.260">
    <property type="entry name" value="Galactose-binding domain-like"/>
    <property type="match status" value="1"/>
</dbReference>
<sequence length="409" mass="46139">MPRKYSSLLWITGLVCLLACTQKMDEFRDYLNNEEIKYPGSISKVFTRPGNGRLGIGWSPSPDPSVTKYRIFWNNFRDSVEVSSTSHSPGDTVYTIINNLQEYTYSFFVYSFDAKGNKSIPVEVQNARVYGNSYQNSLMNRYINSGDPYEFLDDEGKEVKLNFLIPDSTNALTYLRYTNTNDELKEVTLLPGENSITLLDFKYGTKVAYQSEYTPSETALDSFSVNLVDTFPNIAFTIARADKSLFSVVSSLPNDVQPWDGGTSVAKLWDGSVGPQGWPNIWHSNGDKQLPHHFTFDMGRGYRRLQNIEITGRDCCHNPTEFEIWGIADITNAATNLPGNDPGWKDEAIAKGWILLKDVTLDNNGVGPYKVDFAAGVPQIRYIRIRVKKVASGENAYSNLSEVTVEYRR</sequence>
<dbReference type="RefSeq" id="WP_130538695.1">
    <property type="nucleotide sequence ID" value="NZ_CP042431.1"/>
</dbReference>
<reference evidence="2 3" key="1">
    <citation type="submission" date="2019-02" db="EMBL/GenBank/DDBJ databases">
        <title>Genomic Encyclopedia of Type Strains, Phase IV (KMG-IV): sequencing the most valuable type-strain genomes for metagenomic binning, comparative biology and taxonomic classification.</title>
        <authorList>
            <person name="Goeker M."/>
        </authorList>
    </citation>
    <scope>NUCLEOTIDE SEQUENCE [LARGE SCALE GENOMIC DNA]</scope>
    <source>
        <strain evidence="2 3">DSM 18116</strain>
    </source>
</reference>
<comment type="caution">
    <text evidence="2">The sequence shown here is derived from an EMBL/GenBank/DDBJ whole genome shotgun (WGS) entry which is preliminary data.</text>
</comment>
<feature type="domain" description="Fibronectin type-III" evidence="1">
    <location>
        <begin position="38"/>
        <end position="132"/>
    </location>
</feature>
<name>A0A4Q7MYC8_9BACT</name>
<dbReference type="Gene3D" id="2.60.40.10">
    <property type="entry name" value="Immunoglobulins"/>
    <property type="match status" value="1"/>
</dbReference>
<evidence type="ECO:0000313" key="2">
    <source>
        <dbReference type="EMBL" id="RZS74217.1"/>
    </source>
</evidence>
<organism evidence="2 3">
    <name type="scientific">Pseudobacter ginsenosidimutans</name>
    <dbReference type="NCBI Taxonomy" id="661488"/>
    <lineage>
        <taxon>Bacteria</taxon>
        <taxon>Pseudomonadati</taxon>
        <taxon>Bacteroidota</taxon>
        <taxon>Chitinophagia</taxon>
        <taxon>Chitinophagales</taxon>
        <taxon>Chitinophagaceae</taxon>
        <taxon>Pseudobacter</taxon>
    </lineage>
</organism>
<evidence type="ECO:0000313" key="3">
    <source>
        <dbReference type="Proteomes" id="UP000293874"/>
    </source>
</evidence>
<dbReference type="InterPro" id="IPR036116">
    <property type="entry name" value="FN3_sf"/>
</dbReference>
<protein>
    <submittedName>
        <fullName evidence="2">Uncharacterized protein DUF5000</fullName>
    </submittedName>
</protein>
<dbReference type="Pfam" id="PF16391">
    <property type="entry name" value="DUF5000"/>
    <property type="match status" value="1"/>
</dbReference>
<dbReference type="InterPro" id="IPR032164">
    <property type="entry name" value="DUF5000"/>
</dbReference>
<dbReference type="SUPFAM" id="SSF49785">
    <property type="entry name" value="Galactose-binding domain-like"/>
    <property type="match status" value="1"/>
</dbReference>
<dbReference type="AlphaFoldDB" id="A0A4Q7MYC8"/>
<dbReference type="SUPFAM" id="SSF49265">
    <property type="entry name" value="Fibronectin type III"/>
    <property type="match status" value="1"/>
</dbReference>
<keyword evidence="3" id="KW-1185">Reference proteome</keyword>
<dbReference type="EMBL" id="SGXA01000001">
    <property type="protein sequence ID" value="RZS74217.1"/>
    <property type="molecule type" value="Genomic_DNA"/>
</dbReference>
<dbReference type="InterPro" id="IPR003961">
    <property type="entry name" value="FN3_dom"/>
</dbReference>
<dbReference type="Proteomes" id="UP000293874">
    <property type="component" value="Unassembled WGS sequence"/>
</dbReference>
<dbReference type="PROSITE" id="PS50853">
    <property type="entry name" value="FN3"/>
    <property type="match status" value="1"/>
</dbReference>
<dbReference type="OrthoDB" id="1043438at2"/>
<proteinExistence type="predicted"/>
<evidence type="ECO:0000259" key="1">
    <source>
        <dbReference type="PROSITE" id="PS50853"/>
    </source>
</evidence>